<dbReference type="PANTHER" id="PTHR10937">
    <property type="entry name" value="GLUCOSAMINE--FRUCTOSE-6-PHOSPHATE AMINOTRANSFERASE, ISOMERIZING"/>
    <property type="match status" value="1"/>
</dbReference>
<feature type="domain" description="SIS" evidence="2">
    <location>
        <begin position="197"/>
        <end position="332"/>
    </location>
</feature>
<dbReference type="Proteomes" id="UP000612893">
    <property type="component" value="Unassembled WGS sequence"/>
</dbReference>
<dbReference type="Pfam" id="PF01380">
    <property type="entry name" value="SIS"/>
    <property type="match status" value="1"/>
</dbReference>
<evidence type="ECO:0000313" key="3">
    <source>
        <dbReference type="EMBL" id="MBJ7598029.1"/>
    </source>
</evidence>
<dbReference type="InterPro" id="IPR046348">
    <property type="entry name" value="SIS_dom_sf"/>
</dbReference>
<dbReference type="CDD" id="cd05009">
    <property type="entry name" value="SIS_GlmS_GlmD_2"/>
    <property type="match status" value="1"/>
</dbReference>
<evidence type="ECO:0000256" key="1">
    <source>
        <dbReference type="ARBA" id="ARBA00022737"/>
    </source>
</evidence>
<evidence type="ECO:0000313" key="4">
    <source>
        <dbReference type="Proteomes" id="UP000612893"/>
    </source>
</evidence>
<dbReference type="PROSITE" id="PS51464">
    <property type="entry name" value="SIS"/>
    <property type="match status" value="2"/>
</dbReference>
<dbReference type="InterPro" id="IPR035466">
    <property type="entry name" value="GlmS/AgaS_SIS"/>
</dbReference>
<dbReference type="CDD" id="cd05008">
    <property type="entry name" value="SIS_GlmS_GlmD_1"/>
    <property type="match status" value="1"/>
</dbReference>
<proteinExistence type="predicted"/>
<dbReference type="PANTHER" id="PTHR10937:SF8">
    <property type="entry name" value="AMINOTRANSFERASE-RELATED"/>
    <property type="match status" value="1"/>
</dbReference>
<dbReference type="InterPro" id="IPR035490">
    <property type="entry name" value="GlmS/FrlB_SIS"/>
</dbReference>
<name>A0A934K195_9BACT</name>
<dbReference type="SUPFAM" id="SSF53697">
    <property type="entry name" value="SIS domain"/>
    <property type="match status" value="1"/>
</dbReference>
<dbReference type="InterPro" id="IPR001347">
    <property type="entry name" value="SIS_dom"/>
</dbReference>
<feature type="domain" description="SIS" evidence="2">
    <location>
        <begin position="32"/>
        <end position="172"/>
    </location>
</feature>
<evidence type="ECO:0000259" key="2">
    <source>
        <dbReference type="PROSITE" id="PS51464"/>
    </source>
</evidence>
<dbReference type="EMBL" id="JAEKNR010000090">
    <property type="protein sequence ID" value="MBJ7598029.1"/>
    <property type="molecule type" value="Genomic_DNA"/>
</dbReference>
<dbReference type="AlphaFoldDB" id="A0A934K195"/>
<dbReference type="Gene3D" id="3.40.50.10490">
    <property type="entry name" value="Glucose-6-phosphate isomerase like protein, domain 1"/>
    <property type="match status" value="2"/>
</dbReference>
<accession>A0A934K195</accession>
<comment type="caution">
    <text evidence="3">The sequence shown here is derived from an EMBL/GenBank/DDBJ whole genome shotgun (WGS) entry which is preliminary data.</text>
</comment>
<keyword evidence="4" id="KW-1185">Reference proteome</keyword>
<gene>
    <name evidence="3" type="ORF">JF922_08065</name>
</gene>
<sequence>MTTPTQMATEIAEQPEALARTLDALRPLRIELAALARDARLVLFYARGSSDNAANYGRYLLEVHARRPAAMGAPSVATHYRSSLDLCGVLAVAVSQSGETEEIVETARWARDRGAKVVGVTNVADAALSRVADITLVTRAGAERAVPATKTYTAQLAAMAVLGSALGPEDRDFENALARTPEEVARMLQSAPDAESMADRLGEVQRLVVSGRGLVLGSAQELALKLGETCYITTTGLSFADLQHGPIAVLDAATPALLMAAQDGPMLPGMTELARAVAGRGSTPLGIGGDRDFQSACAAALPGPALPEALAPLALIVPGQLLTEALARRRGLDPDRPRTLSKVTQTSG</sequence>
<dbReference type="RefSeq" id="WP_338200735.1">
    <property type="nucleotide sequence ID" value="NZ_JAEKNR010000090.1"/>
</dbReference>
<reference evidence="3" key="1">
    <citation type="submission" date="2020-10" db="EMBL/GenBank/DDBJ databases">
        <title>Ca. Dormibacterota MAGs.</title>
        <authorList>
            <person name="Montgomery K."/>
        </authorList>
    </citation>
    <scope>NUCLEOTIDE SEQUENCE [LARGE SCALE GENOMIC DNA]</scope>
    <source>
        <strain evidence="3">SC8812_S17_10</strain>
    </source>
</reference>
<organism evidence="3 4">
    <name type="scientific">Candidatus Nephthysia bennettiae</name>
    <dbReference type="NCBI Taxonomy" id="3127016"/>
    <lineage>
        <taxon>Bacteria</taxon>
        <taxon>Bacillati</taxon>
        <taxon>Candidatus Dormiibacterota</taxon>
        <taxon>Candidatus Dormibacteria</taxon>
        <taxon>Candidatus Dormibacterales</taxon>
        <taxon>Candidatus Dormibacteraceae</taxon>
        <taxon>Candidatus Nephthysia</taxon>
    </lineage>
</organism>
<protein>
    <submittedName>
        <fullName evidence="3">SIS domain-containing protein</fullName>
    </submittedName>
</protein>
<keyword evidence="1" id="KW-0677">Repeat</keyword>